<dbReference type="Pfam" id="PF00300">
    <property type="entry name" value="His_Phos_1"/>
    <property type="match status" value="1"/>
</dbReference>
<organism evidence="1 2">
    <name type="scientific">Alcanivorax quisquiliarum</name>
    <dbReference type="NCBI Taxonomy" id="2933565"/>
    <lineage>
        <taxon>Bacteria</taxon>
        <taxon>Pseudomonadati</taxon>
        <taxon>Pseudomonadota</taxon>
        <taxon>Gammaproteobacteria</taxon>
        <taxon>Oceanospirillales</taxon>
        <taxon>Alcanivoracaceae</taxon>
        <taxon>Alcanivorax</taxon>
    </lineage>
</organism>
<dbReference type="InterPro" id="IPR029033">
    <property type="entry name" value="His_PPase_superfam"/>
</dbReference>
<accession>A0ABT0EAG8</accession>
<name>A0ABT0EAG8_9GAMM</name>
<sequence>MARLHPRLESASELLPQHRPIHLLTRHSVREESPNGFADYRLALTPEGVALARDWGARLPRPVSAFYSSPVGRCLDTARAMHVGGRRAGLAPEPLVLHEVMDLVEPGCYVQDIRKCGALFFELGAVGFINRHLVSPIEGVLSPEDGQGKLARYLYQRQPCEGMMAVHVTHDTILATFVAGLLGRTSVTDEEWPWMMEGVWLWFDDTHLHWVWRGEPGRTAVHHLALADLPPLRTAGA</sequence>
<dbReference type="CDD" id="cd07040">
    <property type="entry name" value="HP"/>
    <property type="match status" value="1"/>
</dbReference>
<protein>
    <submittedName>
        <fullName evidence="1">Histidine phosphatase family protein</fullName>
    </submittedName>
</protein>
<dbReference type="Gene3D" id="3.40.50.1240">
    <property type="entry name" value="Phosphoglycerate mutase-like"/>
    <property type="match status" value="1"/>
</dbReference>
<dbReference type="InterPro" id="IPR013078">
    <property type="entry name" value="His_Pase_superF_clade-1"/>
</dbReference>
<dbReference type="Proteomes" id="UP001165524">
    <property type="component" value="Unassembled WGS sequence"/>
</dbReference>
<evidence type="ECO:0000313" key="2">
    <source>
        <dbReference type="Proteomes" id="UP001165524"/>
    </source>
</evidence>
<evidence type="ECO:0000313" key="1">
    <source>
        <dbReference type="EMBL" id="MCK0538852.1"/>
    </source>
</evidence>
<reference evidence="1" key="1">
    <citation type="submission" date="2022-04" db="EMBL/GenBank/DDBJ databases">
        <title>Alcanivorax sp. CY1518 draft genome sequence.</title>
        <authorList>
            <person name="Zhao G."/>
            <person name="An M."/>
        </authorList>
    </citation>
    <scope>NUCLEOTIDE SEQUENCE</scope>
    <source>
        <strain evidence="1">CY1518</strain>
    </source>
</reference>
<dbReference type="RefSeq" id="WP_246953875.1">
    <property type="nucleotide sequence ID" value="NZ_JALKII010000017.1"/>
</dbReference>
<proteinExistence type="predicted"/>
<dbReference type="EMBL" id="JALKII010000017">
    <property type="protein sequence ID" value="MCK0538852.1"/>
    <property type="molecule type" value="Genomic_DNA"/>
</dbReference>
<comment type="caution">
    <text evidence="1">The sequence shown here is derived from an EMBL/GenBank/DDBJ whole genome shotgun (WGS) entry which is preliminary data.</text>
</comment>
<dbReference type="SUPFAM" id="SSF53254">
    <property type="entry name" value="Phosphoglycerate mutase-like"/>
    <property type="match status" value="1"/>
</dbReference>
<gene>
    <name evidence="1" type="ORF">MU846_14155</name>
</gene>
<keyword evidence="2" id="KW-1185">Reference proteome</keyword>